<accession>A0A5J9V984</accession>
<feature type="non-terminal residue" evidence="16">
    <location>
        <position position="1"/>
    </location>
</feature>
<evidence type="ECO:0000256" key="13">
    <source>
        <dbReference type="ARBA" id="ARBA00023241"/>
    </source>
</evidence>
<comment type="subcellular location">
    <subcellularLocation>
        <location evidence="2">Membrane</location>
        <topology evidence="2">Single-pass membrane protein</topology>
    </subcellularLocation>
</comment>
<evidence type="ECO:0000256" key="3">
    <source>
        <dbReference type="ARBA" id="ARBA00004966"/>
    </source>
</evidence>
<dbReference type="PANTHER" id="PTHR47944">
    <property type="entry name" value="CYTOCHROME P450 98A9"/>
    <property type="match status" value="1"/>
</dbReference>
<keyword evidence="10 14" id="KW-0408">Iron</keyword>
<keyword evidence="13" id="KW-0284">Flavonoid biosynthesis</keyword>
<evidence type="ECO:0000313" key="16">
    <source>
        <dbReference type="EMBL" id="TVU32546.1"/>
    </source>
</evidence>
<comment type="pathway">
    <text evidence="3">Secondary metabolite biosynthesis; flavonoid biosynthesis.</text>
</comment>
<evidence type="ECO:0000256" key="1">
    <source>
        <dbReference type="ARBA" id="ARBA00001971"/>
    </source>
</evidence>
<organism evidence="16 17">
    <name type="scientific">Eragrostis curvula</name>
    <name type="common">weeping love grass</name>
    <dbReference type="NCBI Taxonomy" id="38414"/>
    <lineage>
        <taxon>Eukaryota</taxon>
        <taxon>Viridiplantae</taxon>
        <taxon>Streptophyta</taxon>
        <taxon>Embryophyta</taxon>
        <taxon>Tracheophyta</taxon>
        <taxon>Spermatophyta</taxon>
        <taxon>Magnoliopsida</taxon>
        <taxon>Liliopsida</taxon>
        <taxon>Poales</taxon>
        <taxon>Poaceae</taxon>
        <taxon>PACMAD clade</taxon>
        <taxon>Chloridoideae</taxon>
        <taxon>Eragrostideae</taxon>
        <taxon>Eragrostidinae</taxon>
        <taxon>Eragrostis</taxon>
    </lineage>
</organism>
<dbReference type="GO" id="GO:0005506">
    <property type="term" value="F:iron ion binding"/>
    <property type="evidence" value="ECO:0007669"/>
    <property type="project" value="InterPro"/>
</dbReference>
<keyword evidence="12" id="KW-0472">Membrane</keyword>
<keyword evidence="7 14" id="KW-0479">Metal-binding</keyword>
<evidence type="ECO:0000256" key="14">
    <source>
        <dbReference type="PIRSR" id="PIRSR602401-1"/>
    </source>
</evidence>
<keyword evidence="6" id="KW-0812">Transmembrane</keyword>
<dbReference type="EMBL" id="RWGY01000011">
    <property type="protein sequence ID" value="TVU32546.1"/>
    <property type="molecule type" value="Genomic_DNA"/>
</dbReference>
<comment type="caution">
    <text evidence="16">The sequence shown here is derived from an EMBL/GenBank/DDBJ whole genome shotgun (WGS) entry which is preliminary data.</text>
</comment>
<keyword evidence="17" id="KW-1185">Reference proteome</keyword>
<evidence type="ECO:0008006" key="18">
    <source>
        <dbReference type="Google" id="ProtNLM"/>
    </source>
</evidence>
<feature type="binding site" description="axial binding residue" evidence="14">
    <location>
        <position position="455"/>
    </location>
    <ligand>
        <name>heme</name>
        <dbReference type="ChEBI" id="CHEBI:30413"/>
    </ligand>
    <ligandPart>
        <name>Fe</name>
        <dbReference type="ChEBI" id="CHEBI:18248"/>
    </ligandPart>
</feature>
<dbReference type="GO" id="GO:0009813">
    <property type="term" value="P:flavonoid biosynthetic process"/>
    <property type="evidence" value="ECO:0007669"/>
    <property type="project" value="UniProtKB-KW"/>
</dbReference>
<evidence type="ECO:0000256" key="8">
    <source>
        <dbReference type="ARBA" id="ARBA00022989"/>
    </source>
</evidence>
<dbReference type="PANTHER" id="PTHR47944:SF17">
    <property type="entry name" value="3,9-DIHYDROXYPTEROCARPAN 6A-MONOOXYGENASE"/>
    <property type="match status" value="1"/>
</dbReference>
<evidence type="ECO:0000256" key="4">
    <source>
        <dbReference type="ARBA" id="ARBA00010617"/>
    </source>
</evidence>
<dbReference type="OrthoDB" id="1103324at2759"/>
<keyword evidence="8" id="KW-1133">Transmembrane helix</keyword>
<evidence type="ECO:0000256" key="10">
    <source>
        <dbReference type="ARBA" id="ARBA00023004"/>
    </source>
</evidence>
<keyword evidence="5 14" id="KW-0349">Heme</keyword>
<dbReference type="Gramene" id="TVU32546">
    <property type="protein sequence ID" value="TVU32546"/>
    <property type="gene ID" value="EJB05_24277"/>
</dbReference>
<evidence type="ECO:0000256" key="11">
    <source>
        <dbReference type="ARBA" id="ARBA00023033"/>
    </source>
</evidence>
<dbReference type="PRINTS" id="PR00385">
    <property type="entry name" value="P450"/>
</dbReference>
<dbReference type="InterPro" id="IPR017972">
    <property type="entry name" value="Cyt_P450_CS"/>
</dbReference>
<evidence type="ECO:0000256" key="2">
    <source>
        <dbReference type="ARBA" id="ARBA00004167"/>
    </source>
</evidence>
<dbReference type="Proteomes" id="UP000324897">
    <property type="component" value="Chromosome 1"/>
</dbReference>
<dbReference type="Pfam" id="PF00067">
    <property type="entry name" value="p450"/>
    <property type="match status" value="1"/>
</dbReference>
<comment type="cofactor">
    <cofactor evidence="1 14">
        <name>heme</name>
        <dbReference type="ChEBI" id="CHEBI:30413"/>
    </cofactor>
</comment>
<keyword evidence="11 15" id="KW-0503">Monooxygenase</keyword>
<dbReference type="SUPFAM" id="SSF48264">
    <property type="entry name" value="Cytochrome P450"/>
    <property type="match status" value="1"/>
</dbReference>
<dbReference type="PROSITE" id="PS00086">
    <property type="entry name" value="CYTOCHROME_P450"/>
    <property type="match status" value="1"/>
</dbReference>
<evidence type="ECO:0000313" key="17">
    <source>
        <dbReference type="Proteomes" id="UP000324897"/>
    </source>
</evidence>
<evidence type="ECO:0000256" key="7">
    <source>
        <dbReference type="ARBA" id="ARBA00022723"/>
    </source>
</evidence>
<evidence type="ECO:0000256" key="6">
    <source>
        <dbReference type="ARBA" id="ARBA00022692"/>
    </source>
</evidence>
<dbReference type="PRINTS" id="PR00463">
    <property type="entry name" value="EP450I"/>
</dbReference>
<dbReference type="GO" id="GO:0016020">
    <property type="term" value="C:membrane"/>
    <property type="evidence" value="ECO:0007669"/>
    <property type="project" value="UniProtKB-SubCell"/>
</dbReference>
<name>A0A5J9V984_9POAL</name>
<dbReference type="InterPro" id="IPR036396">
    <property type="entry name" value="Cyt_P450_sf"/>
</dbReference>
<dbReference type="GO" id="GO:0020037">
    <property type="term" value="F:heme binding"/>
    <property type="evidence" value="ECO:0007669"/>
    <property type="project" value="InterPro"/>
</dbReference>
<dbReference type="Gene3D" id="1.10.630.10">
    <property type="entry name" value="Cytochrome P450"/>
    <property type="match status" value="1"/>
</dbReference>
<protein>
    <recommendedName>
        <fullName evidence="18">Cytochrome P450</fullName>
    </recommendedName>
</protein>
<dbReference type="GO" id="GO:0016705">
    <property type="term" value="F:oxidoreductase activity, acting on paired donors, with incorporation or reduction of molecular oxygen"/>
    <property type="evidence" value="ECO:0007669"/>
    <property type="project" value="InterPro"/>
</dbReference>
<reference evidence="16 17" key="1">
    <citation type="journal article" date="2019" name="Sci. Rep.">
        <title>A high-quality genome of Eragrostis curvula grass provides insights into Poaceae evolution and supports new strategies to enhance forage quality.</title>
        <authorList>
            <person name="Carballo J."/>
            <person name="Santos B.A.C.M."/>
            <person name="Zappacosta D."/>
            <person name="Garbus I."/>
            <person name="Selva J.P."/>
            <person name="Gallo C.A."/>
            <person name="Diaz A."/>
            <person name="Albertini E."/>
            <person name="Caccamo M."/>
            <person name="Echenique V."/>
        </authorList>
    </citation>
    <scope>NUCLEOTIDE SEQUENCE [LARGE SCALE GENOMIC DNA]</scope>
    <source>
        <strain evidence="17">cv. Victoria</strain>
        <tissue evidence="16">Leaf</tissue>
    </source>
</reference>
<evidence type="ECO:0000256" key="12">
    <source>
        <dbReference type="ARBA" id="ARBA00023136"/>
    </source>
</evidence>
<evidence type="ECO:0000256" key="5">
    <source>
        <dbReference type="ARBA" id="ARBA00022617"/>
    </source>
</evidence>
<dbReference type="FunFam" id="1.10.630.10:FF:000019">
    <property type="entry name" value="Cytochrome P450 family protein"/>
    <property type="match status" value="1"/>
</dbReference>
<comment type="similarity">
    <text evidence="4 15">Belongs to the cytochrome P450 family.</text>
</comment>
<sequence>MEVVAALVVAVVAGMMLWWRWRGDNKVKMLMPPSPAGLPVIGHLHLLLRPPVHRRLQELASRLGDAPLMHVRLGSTHCVVASNAEMASELIRGHEASIMERPVNAVARIFAYGSSQGFIFTPHNAHWRIMRRLCMSELLGPRTVEQLRPVRRAGVVSLVRDALASAASYRGETVDLTRHLIRLTNTTIFRMVASTAPRSVTEEAQELVKEVAELGGAFNASDYIAALRGWDVQGIGRRAAEVHRRFDALLEDLITHKEDALLVSNNSSTVQQDEKQMDLLDILLDKAKDNDAAGVKLTRENNKAFIIDIVSAGSDTAAAMVEWMLAELLNHPDALRKVQQEIDAVVGGHRIVDEADLPRLPYLQAAYKETLRLHPAAPIVHRQSSEQMLVRGFTVPPQTAVFINVWAIGRDPAFWEDPEAFRPERFMPGGGQAEGLEPRGQNFNFMPFGGGRRRCPGMGLALQSVPAVLAALVQCFDWRRDKQQEAEGAIDMEESGGLLGARKNPLLLRPVARLNPFPADV</sequence>
<dbReference type="InterPro" id="IPR001128">
    <property type="entry name" value="Cyt_P450"/>
</dbReference>
<dbReference type="InterPro" id="IPR002401">
    <property type="entry name" value="Cyt_P450_E_grp-I"/>
</dbReference>
<evidence type="ECO:0000256" key="15">
    <source>
        <dbReference type="RuleBase" id="RU000461"/>
    </source>
</evidence>
<proteinExistence type="inferred from homology"/>
<keyword evidence="9 15" id="KW-0560">Oxidoreductase</keyword>
<gene>
    <name evidence="16" type="ORF">EJB05_24277</name>
</gene>
<evidence type="ECO:0000256" key="9">
    <source>
        <dbReference type="ARBA" id="ARBA00023002"/>
    </source>
</evidence>
<dbReference type="GO" id="GO:0004497">
    <property type="term" value="F:monooxygenase activity"/>
    <property type="evidence" value="ECO:0007669"/>
    <property type="project" value="UniProtKB-KW"/>
</dbReference>
<dbReference type="AlphaFoldDB" id="A0A5J9V984"/>